<dbReference type="Proteomes" id="UP000656881">
    <property type="component" value="Unassembled WGS sequence"/>
</dbReference>
<evidence type="ECO:0000313" key="2">
    <source>
        <dbReference type="Proteomes" id="UP000656881"/>
    </source>
</evidence>
<keyword evidence="2" id="KW-1185">Reference proteome</keyword>
<protein>
    <submittedName>
        <fullName evidence="1">Uncharacterized protein</fullName>
    </submittedName>
</protein>
<proteinExistence type="predicted"/>
<accession>A0ABQ2MHD0</accession>
<sequence>MQQQIPQHLRQQMQQLGQQPPFQQLLQQLGQQQVPQAQAPQISTQAIAGNVSESFWDVVQPLPGQASLLYLHVDGDWRVYVNPSERTRDQVQEAFTYGLPVIGYYDTNNPGLLLAVVITR</sequence>
<dbReference type="EMBL" id="BMNG01000012">
    <property type="protein sequence ID" value="GGO51621.1"/>
    <property type="molecule type" value="Genomic_DNA"/>
</dbReference>
<name>A0ABQ2MHD0_9ACTN</name>
<dbReference type="RefSeq" id="WP_229697244.1">
    <property type="nucleotide sequence ID" value="NZ_BMNG01000012.1"/>
</dbReference>
<comment type="caution">
    <text evidence="1">The sequence shown here is derived from an EMBL/GenBank/DDBJ whole genome shotgun (WGS) entry which is preliminary data.</text>
</comment>
<gene>
    <name evidence="1" type="ORF">GCM10012286_54770</name>
</gene>
<evidence type="ECO:0000313" key="1">
    <source>
        <dbReference type="EMBL" id="GGO51621.1"/>
    </source>
</evidence>
<reference evidence="2" key="1">
    <citation type="journal article" date="2019" name="Int. J. Syst. Evol. Microbiol.">
        <title>The Global Catalogue of Microorganisms (GCM) 10K type strain sequencing project: providing services to taxonomists for standard genome sequencing and annotation.</title>
        <authorList>
            <consortium name="The Broad Institute Genomics Platform"/>
            <consortium name="The Broad Institute Genome Sequencing Center for Infectious Disease"/>
            <person name="Wu L."/>
            <person name="Ma J."/>
        </authorList>
    </citation>
    <scope>NUCLEOTIDE SEQUENCE [LARGE SCALE GENOMIC DNA]</scope>
    <source>
        <strain evidence="2">CGMCC 4.7349</strain>
    </source>
</reference>
<organism evidence="1 2">
    <name type="scientific">Streptomyces lasiicapitis</name>
    <dbReference type="NCBI Taxonomy" id="1923961"/>
    <lineage>
        <taxon>Bacteria</taxon>
        <taxon>Bacillati</taxon>
        <taxon>Actinomycetota</taxon>
        <taxon>Actinomycetes</taxon>
        <taxon>Kitasatosporales</taxon>
        <taxon>Streptomycetaceae</taxon>
        <taxon>Streptomyces</taxon>
    </lineage>
</organism>